<gene>
    <name evidence="2" type="ORF">EMK97_14480</name>
</gene>
<dbReference type="OrthoDB" id="6225622at2"/>
<dbReference type="EMBL" id="CP034759">
    <property type="protein sequence ID" value="QBG36841.1"/>
    <property type="molecule type" value="Genomic_DNA"/>
</dbReference>
<name>A0A4P6P5J4_9GAMM</name>
<dbReference type="InterPro" id="IPR025411">
    <property type="entry name" value="DUF4136"/>
</dbReference>
<feature type="domain" description="DUF4136" evidence="1">
    <location>
        <begin position="45"/>
        <end position="181"/>
    </location>
</feature>
<evidence type="ECO:0000259" key="1">
    <source>
        <dbReference type="Pfam" id="PF13590"/>
    </source>
</evidence>
<dbReference type="Pfam" id="PF13590">
    <property type="entry name" value="DUF4136"/>
    <property type="match status" value="1"/>
</dbReference>
<dbReference type="KEGG" id="lsd:EMK97_14480"/>
<organism evidence="2 3">
    <name type="scientific">Litorilituus sediminis</name>
    <dbReference type="NCBI Taxonomy" id="718192"/>
    <lineage>
        <taxon>Bacteria</taxon>
        <taxon>Pseudomonadati</taxon>
        <taxon>Pseudomonadota</taxon>
        <taxon>Gammaproteobacteria</taxon>
        <taxon>Alteromonadales</taxon>
        <taxon>Colwelliaceae</taxon>
        <taxon>Litorilituus</taxon>
    </lineage>
</organism>
<reference evidence="2 3" key="1">
    <citation type="submission" date="2018-12" db="EMBL/GenBank/DDBJ databases">
        <title>Complete genome of Litorilituus sediminis.</title>
        <authorList>
            <person name="Liu A."/>
            <person name="Rong J."/>
        </authorList>
    </citation>
    <scope>NUCLEOTIDE SEQUENCE [LARGE SCALE GENOMIC DNA]</scope>
    <source>
        <strain evidence="2 3">JCM 17549</strain>
    </source>
</reference>
<dbReference type="PROSITE" id="PS51257">
    <property type="entry name" value="PROKAR_LIPOPROTEIN"/>
    <property type="match status" value="1"/>
</dbReference>
<proteinExistence type="predicted"/>
<keyword evidence="3" id="KW-1185">Reference proteome</keyword>
<protein>
    <submittedName>
        <fullName evidence="2">DUF4136 domain-containing protein</fullName>
    </submittedName>
</protein>
<evidence type="ECO:0000313" key="2">
    <source>
        <dbReference type="EMBL" id="QBG36841.1"/>
    </source>
</evidence>
<dbReference type="RefSeq" id="WP_130603376.1">
    <property type="nucleotide sequence ID" value="NZ_CP034759.1"/>
</dbReference>
<dbReference type="Proteomes" id="UP000290244">
    <property type="component" value="Chromosome"/>
</dbReference>
<dbReference type="AlphaFoldDB" id="A0A4P6P5J4"/>
<sequence>MKNITLSVVLATLLVGCVQVPQESLSQQSKLAISSVRDIPVSYAQGSEFSLAPKYVKETSLKPAQTQAIYKLYADAIVADLEQHGFISKPLAGEVKFHVGFGVALTDDLPDETINEKFGVSPGLPESDGLEKGSFLIYIEDALTGKRVWRGAVQGFAHLDISKEERKQRAENIVASVLKQFYATN</sequence>
<evidence type="ECO:0000313" key="3">
    <source>
        <dbReference type="Proteomes" id="UP000290244"/>
    </source>
</evidence>
<accession>A0A4P6P5J4</accession>